<dbReference type="OrthoDB" id="10325053at2759"/>
<evidence type="ECO:0000313" key="1">
    <source>
        <dbReference type="EMBL" id="KIR45610.1"/>
    </source>
</evidence>
<dbReference type="AlphaFoldDB" id="A0A0D0VKZ6"/>
<dbReference type="HOGENOM" id="CLU_1927519_0_0_1"/>
<gene>
    <name evidence="1" type="ORF">I312_04960</name>
</gene>
<accession>A0A0D0VKZ6</accession>
<name>A0A0D0VKZ6_CRYGA</name>
<feature type="non-terminal residue" evidence="1">
    <location>
        <position position="139"/>
    </location>
</feature>
<proteinExistence type="predicted"/>
<protein>
    <submittedName>
        <fullName evidence="1">Unplaced genomic scaffold supercont1.15, whole genome shotgun sequence</fullName>
    </submittedName>
</protein>
<dbReference type="EMBL" id="KN847987">
    <property type="protein sequence ID" value="KIR45610.1"/>
    <property type="molecule type" value="Genomic_DNA"/>
</dbReference>
<reference evidence="1" key="1">
    <citation type="submission" date="2015-01" db="EMBL/GenBank/DDBJ databases">
        <title>The Genome Sequence of Cryptococcus gattii CA1280.</title>
        <authorList>
            <consortium name="The Broad Institute Genomics Platform"/>
            <person name="Cuomo C."/>
            <person name="Litvintseva A."/>
            <person name="Chen Y."/>
            <person name="Heitman J."/>
            <person name="Sun S."/>
            <person name="Springer D."/>
            <person name="Dromer F."/>
            <person name="Young S."/>
            <person name="Zeng Q."/>
            <person name="Gargeya S."/>
            <person name="Abouelleil A."/>
            <person name="Alvarado L."/>
            <person name="Chapman S.B."/>
            <person name="Gainer-Dewar J."/>
            <person name="Goldberg J."/>
            <person name="Griggs A."/>
            <person name="Gujja S."/>
            <person name="Hansen M."/>
            <person name="Howarth C."/>
            <person name="Imamovic A."/>
            <person name="Larimer J."/>
            <person name="Murphy C."/>
            <person name="Naylor J."/>
            <person name="Pearson M."/>
            <person name="Priest M."/>
            <person name="Roberts A."/>
            <person name="Saif S."/>
            <person name="Shea T."/>
            <person name="Sykes S."/>
            <person name="Wortman J."/>
            <person name="Nusbaum C."/>
            <person name="Birren B."/>
        </authorList>
    </citation>
    <scope>NUCLEOTIDE SEQUENCE [LARGE SCALE GENOMIC DNA]</scope>
    <source>
        <strain evidence="1">CA1280</strain>
    </source>
</reference>
<feature type="non-terminal residue" evidence="1">
    <location>
        <position position="1"/>
    </location>
</feature>
<sequence>ESGHCARHIFISRKKIIKFREILQEMNRAIIANKALSDKEMFLAPKFVPLHKLDSSIGFIAMGATSAGGGEPLVEVVEQAIEGSLDGHCTHLSSLGGFNAFNHHIDSRGGRSTAVATHALKLHQTCILLQQLFHQPTAC</sequence>
<organism evidence="1">
    <name type="scientific">Cryptococcus bacillisporus CA1280</name>
    <dbReference type="NCBI Taxonomy" id="1296109"/>
    <lineage>
        <taxon>Eukaryota</taxon>
        <taxon>Fungi</taxon>
        <taxon>Dikarya</taxon>
        <taxon>Basidiomycota</taxon>
        <taxon>Agaricomycotina</taxon>
        <taxon>Tremellomycetes</taxon>
        <taxon>Tremellales</taxon>
        <taxon>Cryptococcaceae</taxon>
        <taxon>Cryptococcus</taxon>
        <taxon>Cryptococcus gattii species complex</taxon>
    </lineage>
</organism>